<proteinExistence type="predicted"/>
<dbReference type="AlphaFoldDB" id="A0A0K0CTZ7"/>
<feature type="compositionally biased region" description="Polar residues" evidence="1">
    <location>
        <begin position="91"/>
        <end position="105"/>
    </location>
</feature>
<evidence type="ECO:0000313" key="4">
    <source>
        <dbReference type="WBParaSite" id="ACAC_0000061801-mRNA-1"/>
    </source>
</evidence>
<sequence>MSSKRPLSLYGSSQGCSLKSYRSLNSLNKLTHSDTSCQLEEVKLAIKSQFGAEFRRFSIVVGAGKPLPSYDEFVAGVQELHRMTDDQKRSTNITYVSSDGSTLPISNDEDLDSNTKIDDSVYL</sequence>
<dbReference type="STRING" id="6313.A0A0K0CTZ7"/>
<dbReference type="InterPro" id="IPR000270">
    <property type="entry name" value="PB1_dom"/>
</dbReference>
<dbReference type="Proteomes" id="UP000035642">
    <property type="component" value="Unassembled WGS sequence"/>
</dbReference>
<protein>
    <submittedName>
        <fullName evidence="4">PB1 domain-containing protein</fullName>
    </submittedName>
</protein>
<dbReference type="InterPro" id="IPR053793">
    <property type="entry name" value="PB1-like"/>
</dbReference>
<accession>A0A0K0CTZ7</accession>
<dbReference type="Pfam" id="PF00564">
    <property type="entry name" value="PB1"/>
    <property type="match status" value="1"/>
</dbReference>
<name>A0A0K0CTZ7_ANGCA</name>
<reference evidence="4" key="2">
    <citation type="submission" date="2017-02" db="UniProtKB">
        <authorList>
            <consortium name="WormBaseParasite"/>
        </authorList>
    </citation>
    <scope>IDENTIFICATION</scope>
</reference>
<evidence type="ECO:0000259" key="2">
    <source>
        <dbReference type="PROSITE" id="PS51745"/>
    </source>
</evidence>
<dbReference type="Gene3D" id="3.10.20.90">
    <property type="entry name" value="Phosphatidylinositol 3-kinase Catalytic Subunit, Chain A, domain 1"/>
    <property type="match status" value="1"/>
</dbReference>
<dbReference type="WBParaSite" id="ACAC_0000061801-mRNA-1">
    <property type="protein sequence ID" value="ACAC_0000061801-mRNA-1"/>
    <property type="gene ID" value="ACAC_0000061801"/>
</dbReference>
<feature type="region of interest" description="Disordered" evidence="1">
    <location>
        <begin position="91"/>
        <end position="110"/>
    </location>
</feature>
<keyword evidence="3" id="KW-1185">Reference proteome</keyword>
<evidence type="ECO:0000313" key="3">
    <source>
        <dbReference type="Proteomes" id="UP000035642"/>
    </source>
</evidence>
<evidence type="ECO:0000256" key="1">
    <source>
        <dbReference type="SAM" id="MobiDB-lite"/>
    </source>
</evidence>
<organism evidence="3 4">
    <name type="scientific">Angiostrongylus cantonensis</name>
    <name type="common">Rat lungworm</name>
    <dbReference type="NCBI Taxonomy" id="6313"/>
    <lineage>
        <taxon>Eukaryota</taxon>
        <taxon>Metazoa</taxon>
        <taxon>Ecdysozoa</taxon>
        <taxon>Nematoda</taxon>
        <taxon>Chromadorea</taxon>
        <taxon>Rhabditida</taxon>
        <taxon>Rhabditina</taxon>
        <taxon>Rhabditomorpha</taxon>
        <taxon>Strongyloidea</taxon>
        <taxon>Metastrongylidae</taxon>
        <taxon>Angiostrongylus</taxon>
    </lineage>
</organism>
<dbReference type="PROSITE" id="PS51745">
    <property type="entry name" value="PB1"/>
    <property type="match status" value="1"/>
</dbReference>
<feature type="domain" description="PB1" evidence="2">
    <location>
        <begin position="43"/>
        <end position="123"/>
    </location>
</feature>
<dbReference type="SUPFAM" id="SSF54277">
    <property type="entry name" value="CAD &amp; PB1 domains"/>
    <property type="match status" value="1"/>
</dbReference>
<dbReference type="PROSITE" id="PS51257">
    <property type="entry name" value="PROKAR_LIPOPROTEIN"/>
    <property type="match status" value="1"/>
</dbReference>
<reference evidence="3" key="1">
    <citation type="submission" date="2012-09" db="EMBL/GenBank/DDBJ databases">
        <authorList>
            <person name="Martin A.A."/>
        </authorList>
    </citation>
    <scope>NUCLEOTIDE SEQUENCE</scope>
</reference>